<evidence type="ECO:0000313" key="2">
    <source>
        <dbReference type="EMBL" id="KCV71235.1"/>
    </source>
</evidence>
<dbReference type="RefSeq" id="XP_009494358.1">
    <property type="nucleotide sequence ID" value="XM_009496083.1"/>
</dbReference>
<proteinExistence type="predicted"/>
<keyword evidence="3" id="KW-1185">Reference proteome</keyword>
<feature type="region of interest" description="Disordered" evidence="1">
    <location>
        <begin position="1"/>
        <end position="33"/>
    </location>
</feature>
<dbReference type="InterPro" id="IPR011989">
    <property type="entry name" value="ARM-like"/>
</dbReference>
<name>A0A058ZAC2_FONAL</name>
<reference evidence="2" key="1">
    <citation type="submission" date="2013-04" db="EMBL/GenBank/DDBJ databases">
        <title>The Genome Sequence of Fonticula alba ATCC 38817.</title>
        <authorList>
            <consortium name="The Broad Institute Genomics Platform"/>
            <person name="Russ C."/>
            <person name="Cuomo C."/>
            <person name="Burger G."/>
            <person name="Gray M.W."/>
            <person name="Holland P.W.H."/>
            <person name="King N."/>
            <person name="Lang F.B.F."/>
            <person name="Roger A.J."/>
            <person name="Ruiz-Trillo I."/>
            <person name="Brown M."/>
            <person name="Walker B."/>
            <person name="Young S."/>
            <person name="Zeng Q."/>
            <person name="Gargeya S."/>
            <person name="Fitzgerald M."/>
            <person name="Haas B."/>
            <person name="Abouelleil A."/>
            <person name="Allen A.W."/>
            <person name="Alvarado L."/>
            <person name="Arachchi H.M."/>
            <person name="Berlin A.M."/>
            <person name="Chapman S.B."/>
            <person name="Gainer-Dewar J."/>
            <person name="Goldberg J."/>
            <person name="Griggs A."/>
            <person name="Gujja S."/>
            <person name="Hansen M."/>
            <person name="Howarth C."/>
            <person name="Imamovic A."/>
            <person name="Ireland A."/>
            <person name="Larimer J."/>
            <person name="McCowan C."/>
            <person name="Murphy C."/>
            <person name="Pearson M."/>
            <person name="Poon T.W."/>
            <person name="Priest M."/>
            <person name="Roberts A."/>
            <person name="Saif S."/>
            <person name="Shea T."/>
            <person name="Sisk P."/>
            <person name="Sykes S."/>
            <person name="Wortman J."/>
            <person name="Nusbaum C."/>
            <person name="Birren B."/>
        </authorList>
    </citation>
    <scope>NUCLEOTIDE SEQUENCE [LARGE SCALE GENOMIC DNA]</scope>
    <source>
        <strain evidence="2">ATCC 38817</strain>
    </source>
</reference>
<dbReference type="SUPFAM" id="SSF48371">
    <property type="entry name" value="ARM repeat"/>
    <property type="match status" value="1"/>
</dbReference>
<dbReference type="InterPro" id="IPR016024">
    <property type="entry name" value="ARM-type_fold"/>
</dbReference>
<sequence length="1646" mass="170026">MRRPLEPDQPRAEEGAAADGHLPGRPEDPSPAGVALPAARIADLADHPEHIDAALDLPAALLRRPVAFAGEFARLCAALVQSPGDHFSRADIQRLEEVVFPQLSTLAGGAKPIDALVDRALRRPLLVRLAWSLRRQALALARRLGDVEGEAGALPALAALGALEPTESEHAEELEEPEESACPRDDTPPGPGACLRECLSICTFVLLCSQGPEEDAAMAPHVALALALAADTCQALAAADALASRRGDATQAGAPLGPVGGLMRDLRAFGSALELRLGFVFDLVRRAAWRRELALGGSPDDLAPAVRQAAQRLGLWAVRLAQSPWREGLRSAAASMGLALALPPGPASVATVATIPPGELLSSALQGAMLFSLGASHPGAGDRHRAPTLPAGVPTSQGEGLSPGSGPAVSLVTFLLVHLAQLAFAGPLTPELLAPGAGPCLLCGRAGGHAGDPRARARPSGPKARPGRRACPEATGRMLAECLAAAALRHALSAGAGSDPGDHLPLLRRALLEMGPWRAEAAAVMPGSCLPGVIGELLVLRREPGYPAAGPLAGHLARRVWATPDMVLATLRVDVALAVLQAASSPEADSPPTPGRTLELARDLATRATTAAFDARSLLALAAGRFQLSLAVGMLHRALPAGRRPAVCASCPQAPGPNASAVVLPPPSSSQSQSDNALDDSSPLCWAWLLCLSRPLACDVSPFVVVLDPAPAPGLSPSQGDPLLADLRLQAALCLAQLAAGEAGAPSRPRVLATQALAVGLARHPELARQRAIQAAIFAALADESSGVRRAAAALCHPAAGPAGRTFTAAAQALLAERIQDVSPPVRRAATEAVADFLAHPTSDVSFARLVALLLRRMLDPSTPVVNAACDALERFLLPSAPFMRTGPARAELCAGIVALAAETLDLQPGEASLHGAFSQFLMMALGRAHAGLSAVLHGPAVPCVRCTGHATVEGAHLNPWAAARRDTCRECAPPAATARRLPDPLTDDVAGEEAQEDGDEDDDSRLAALGAGETDDMDDPAARQSRHLARCSELLAEASFEALWRQLPADPASMKSEPGQHPAGPPLAGVAHFLGAWLRTHPGLLHQRLPMLATLLARLRAPAGPTHAGHALAVLADSIRLASPGLALRQPPGFEQTLLALQVAAVTGPPDVVASAVPAVLSLARGRRSSQAVGHLLAYCEANLFPDPGQPPVAAGTTPKQRPLRLSAAAGPLSAPRPAGAAAPPVPAGVFTPEHLPRACRGILILALLARPADAPDGALPGDSVLARHFAGSPAGMLVHVIYAAAEMVQTEALAAGPRGTLWDTLLRASALAGERLPRFLNHPALQGLFGRALSGAAPAGVQLTALRATRDLLEHDLRAVEAAAAAAATAAASPAGPRRPTNEDLLANYGAKPGFFLSWAVAHLATPALQGCLLAEPLRPMSFWIVDHLAARQLLPTTELLPVLVALLTDHRPDIAARALELLSLPALASAAPSSVRVALPLIWRLQRSIQGASFPIGCVGSRRSRSARLQPVDSVLDPLLGHLFRTRAQRVLLLASISKLIGAGDFRASDHLSLTLMLLEAWIATDGLMYGELLALADSLPGGLNAPPTPVADAASPAGLCPELLALDAGYLAHDLVDEEHARLLLGKLAQLRASCARSTGGF</sequence>
<dbReference type="EMBL" id="KB932203">
    <property type="protein sequence ID" value="KCV71235.1"/>
    <property type="molecule type" value="Genomic_DNA"/>
</dbReference>
<evidence type="ECO:0000313" key="3">
    <source>
        <dbReference type="Proteomes" id="UP000030693"/>
    </source>
</evidence>
<feature type="region of interest" description="Disordered" evidence="1">
    <location>
        <begin position="378"/>
        <end position="402"/>
    </location>
</feature>
<feature type="region of interest" description="Disordered" evidence="1">
    <location>
        <begin position="451"/>
        <end position="470"/>
    </location>
</feature>
<feature type="compositionally biased region" description="Basic and acidic residues" evidence="1">
    <location>
        <begin position="1"/>
        <end position="14"/>
    </location>
</feature>
<feature type="region of interest" description="Disordered" evidence="1">
    <location>
        <begin position="976"/>
        <end position="1026"/>
    </location>
</feature>
<feature type="compositionally biased region" description="Acidic residues" evidence="1">
    <location>
        <begin position="986"/>
        <end position="1004"/>
    </location>
</feature>
<gene>
    <name evidence="2" type="ORF">H696_02185</name>
</gene>
<dbReference type="Gene3D" id="1.25.10.10">
    <property type="entry name" value="Leucine-rich Repeat Variant"/>
    <property type="match status" value="1"/>
</dbReference>
<organism evidence="2">
    <name type="scientific">Fonticula alba</name>
    <name type="common">Slime mold</name>
    <dbReference type="NCBI Taxonomy" id="691883"/>
    <lineage>
        <taxon>Eukaryota</taxon>
        <taxon>Rotosphaerida</taxon>
        <taxon>Fonticulaceae</taxon>
        <taxon>Fonticula</taxon>
    </lineage>
</organism>
<evidence type="ECO:0000256" key="1">
    <source>
        <dbReference type="SAM" id="MobiDB-lite"/>
    </source>
</evidence>
<feature type="compositionally biased region" description="Acidic residues" evidence="1">
    <location>
        <begin position="170"/>
        <end position="179"/>
    </location>
</feature>
<dbReference type="Proteomes" id="UP000030693">
    <property type="component" value="Unassembled WGS sequence"/>
</dbReference>
<accession>A0A058ZAC2</accession>
<protein>
    <submittedName>
        <fullName evidence="2">Uncharacterized protein</fullName>
    </submittedName>
</protein>
<dbReference type="GeneID" id="20526910"/>
<feature type="region of interest" description="Disordered" evidence="1">
    <location>
        <begin position="166"/>
        <end position="188"/>
    </location>
</feature>